<gene>
    <name evidence="2" type="ORF">PVAP13_7NG109690</name>
</gene>
<protein>
    <submittedName>
        <fullName evidence="2">Uncharacterized protein</fullName>
    </submittedName>
</protein>
<reference evidence="2" key="1">
    <citation type="submission" date="2020-05" db="EMBL/GenBank/DDBJ databases">
        <title>WGS assembly of Panicum virgatum.</title>
        <authorList>
            <person name="Lovell J.T."/>
            <person name="Jenkins J."/>
            <person name="Shu S."/>
            <person name="Juenger T.E."/>
            <person name="Schmutz J."/>
        </authorList>
    </citation>
    <scope>NUCLEOTIDE SEQUENCE</scope>
    <source>
        <strain evidence="2">AP13</strain>
    </source>
</reference>
<organism evidence="2 3">
    <name type="scientific">Panicum virgatum</name>
    <name type="common">Blackwell switchgrass</name>
    <dbReference type="NCBI Taxonomy" id="38727"/>
    <lineage>
        <taxon>Eukaryota</taxon>
        <taxon>Viridiplantae</taxon>
        <taxon>Streptophyta</taxon>
        <taxon>Embryophyta</taxon>
        <taxon>Tracheophyta</taxon>
        <taxon>Spermatophyta</taxon>
        <taxon>Magnoliopsida</taxon>
        <taxon>Liliopsida</taxon>
        <taxon>Poales</taxon>
        <taxon>Poaceae</taxon>
        <taxon>PACMAD clade</taxon>
        <taxon>Panicoideae</taxon>
        <taxon>Panicodae</taxon>
        <taxon>Paniceae</taxon>
        <taxon>Panicinae</taxon>
        <taxon>Panicum</taxon>
        <taxon>Panicum sect. Hiantes</taxon>
    </lineage>
</organism>
<sequence length="165" mass="17791">MQVENTIIRGNQSGGVRRFMVQGVVRRALRDIHHQRIPPRRSNGHHQCRSPAPQSTRGPVLPIRGTGMAAQPPATPSMSFPPTNRSGGAMPARHGAPPFPNRDADAERWPPGFAYDISVVPPPPPLHLLSRSLSDVVSHGRHDLPSGSALGAGFVSSEEGMFPRL</sequence>
<keyword evidence="3" id="KW-1185">Reference proteome</keyword>
<evidence type="ECO:0000256" key="1">
    <source>
        <dbReference type="SAM" id="MobiDB-lite"/>
    </source>
</evidence>
<proteinExistence type="predicted"/>
<accession>A0A8T0PVG2</accession>
<dbReference type="Proteomes" id="UP000823388">
    <property type="component" value="Chromosome 7N"/>
</dbReference>
<feature type="region of interest" description="Disordered" evidence="1">
    <location>
        <begin position="34"/>
        <end position="102"/>
    </location>
</feature>
<feature type="compositionally biased region" description="Basic residues" evidence="1">
    <location>
        <begin position="35"/>
        <end position="48"/>
    </location>
</feature>
<dbReference type="EMBL" id="CM029050">
    <property type="protein sequence ID" value="KAG2564918.1"/>
    <property type="molecule type" value="Genomic_DNA"/>
</dbReference>
<evidence type="ECO:0000313" key="3">
    <source>
        <dbReference type="Proteomes" id="UP000823388"/>
    </source>
</evidence>
<evidence type="ECO:0000313" key="2">
    <source>
        <dbReference type="EMBL" id="KAG2564918.1"/>
    </source>
</evidence>
<name>A0A8T0PVG2_PANVG</name>
<feature type="compositionally biased region" description="Polar residues" evidence="1">
    <location>
        <begin position="76"/>
        <end position="86"/>
    </location>
</feature>
<comment type="caution">
    <text evidence="2">The sequence shown here is derived from an EMBL/GenBank/DDBJ whole genome shotgun (WGS) entry which is preliminary data.</text>
</comment>
<dbReference type="AlphaFoldDB" id="A0A8T0PVG2"/>